<sequence length="950" mass="108944">MDNTPVRITMVSFNCKSIKRSVNHIRSLCKDADIIALQETWLLPHDLHFMNGIHEDFASFAKSSVDTSAGVLRGRPFGGLSIMWRKSLFTRVSVVDCTSDRLAAVRIEFGQRQFLVINTYMPTDSIENLPDFTDILASIYAIIDDSDTEVTYVLGDFNSHPGETFCDELVTFCDDQQMVCADFSYLGIESDSYTFLSDAHGTTRWLDHCITTKAAYDTILSIKINYDVQWSDHLPLYVYCSWQGTVNKQYVNNSCDNTNKIRWGTRNLEQINEYGHYCNSKLIQLKNKIDLDYCDTVIKPKDCIIRCNVCLDVKCRCNLYLIDNLYTELISILQEGAILSFKSQHDAQKKRRYVPGWNYHVQSSHQVARMHYRHWLECGRPRSGPSYDLMCTSRRNFKNKLKWCQSNEDKIKMDILAVSRKSKNFSQFWTATKKMSHRSSVPVSVDKCDSPSEIAQLFADHFKVNPLPTKSVESVPDTESRSDQPNISFTSKEIALVVRNMVRGKSPGIDGLSVEHILYAGDHIYTVLSALFNRCIANGYLPEQLMKTVVVPVPKNKTGDLSSISNYRPISLGTILGKVLERLLQPELVGQLRIDDSQFGFRPGLSTDSAILALKHTVKYYTERETTVYACFLDLSRAFDLVNYNLLWRKLYEANVNSQVVDLLRYWYGNQTNHIRWGDTMSSEYRLECGVRQGGLTSPDLFNLYVNDLIVELRSTRIGCHIGDVYINNLSYADDMVLLSPSIEGLRRLLDTCARYAEAHGLRYNEKKTEMMVFRSGKGPERVLPLFLRGAPVRVVETFRYLGHVLTSDLRDDADLERERRALAVRCNMLARRFARCTEQVKVTLFRAYCQSFYTCQLWLNYTKRAYSTLRVQYNDAFRILLKHPRFCSASGMFAEAGVPDFFAIMRSRVAGFWDRVRSSSNTILQVVSDDLNGPFFRHWLAVHRGGNVK</sequence>
<dbReference type="InterPro" id="IPR005135">
    <property type="entry name" value="Endo/exonuclease/phosphatase"/>
</dbReference>
<evidence type="ECO:0000313" key="3">
    <source>
        <dbReference type="Proteomes" id="UP000823941"/>
    </source>
</evidence>
<dbReference type="Pfam" id="PF00078">
    <property type="entry name" value="RVT_1"/>
    <property type="match status" value="1"/>
</dbReference>
<proteinExistence type="predicted"/>
<dbReference type="InterPro" id="IPR043502">
    <property type="entry name" value="DNA/RNA_pol_sf"/>
</dbReference>
<dbReference type="SUPFAM" id="SSF56672">
    <property type="entry name" value="DNA/RNA polymerases"/>
    <property type="match status" value="1"/>
</dbReference>
<name>A0ABQ7PZ95_PLUXY</name>
<dbReference type="Pfam" id="PF03372">
    <property type="entry name" value="Exo_endo_phos"/>
    <property type="match status" value="1"/>
</dbReference>
<accession>A0ABQ7PZ95</accession>
<reference evidence="2 3" key="1">
    <citation type="submission" date="2021-06" db="EMBL/GenBank/DDBJ databases">
        <title>A haploid diamondback moth (Plutella xylostella L.) genome assembly resolves 31 chromosomes and identifies a diamide resistance mutation.</title>
        <authorList>
            <person name="Ward C.M."/>
            <person name="Perry K.D."/>
            <person name="Baker G."/>
            <person name="Powis K."/>
            <person name="Heckel D.G."/>
            <person name="Baxter S.W."/>
        </authorList>
    </citation>
    <scope>NUCLEOTIDE SEQUENCE [LARGE SCALE GENOMIC DNA]</scope>
    <source>
        <strain evidence="2 3">LV</strain>
        <tissue evidence="2">Single pupa</tissue>
    </source>
</reference>
<dbReference type="SUPFAM" id="SSF56219">
    <property type="entry name" value="DNase I-like"/>
    <property type="match status" value="1"/>
</dbReference>
<evidence type="ECO:0000259" key="1">
    <source>
        <dbReference type="PROSITE" id="PS50878"/>
    </source>
</evidence>
<evidence type="ECO:0000313" key="2">
    <source>
        <dbReference type="EMBL" id="KAG7298296.1"/>
    </source>
</evidence>
<protein>
    <recommendedName>
        <fullName evidence="1">Reverse transcriptase domain-containing protein</fullName>
    </recommendedName>
</protein>
<gene>
    <name evidence="2" type="ORF">JYU34_017895</name>
</gene>
<dbReference type="PROSITE" id="PS50878">
    <property type="entry name" value="RT_POL"/>
    <property type="match status" value="1"/>
</dbReference>
<dbReference type="InterPro" id="IPR000477">
    <property type="entry name" value="RT_dom"/>
</dbReference>
<dbReference type="InterPro" id="IPR036691">
    <property type="entry name" value="Endo/exonu/phosph_ase_sf"/>
</dbReference>
<dbReference type="PANTHER" id="PTHR47027:SF20">
    <property type="entry name" value="REVERSE TRANSCRIPTASE-LIKE PROTEIN WITH RNA-DIRECTED DNA POLYMERASE DOMAIN"/>
    <property type="match status" value="1"/>
</dbReference>
<dbReference type="Proteomes" id="UP000823941">
    <property type="component" value="Chromosome 24"/>
</dbReference>
<comment type="caution">
    <text evidence="2">The sequence shown here is derived from an EMBL/GenBank/DDBJ whole genome shotgun (WGS) entry which is preliminary data.</text>
</comment>
<keyword evidence="3" id="KW-1185">Reference proteome</keyword>
<dbReference type="Gene3D" id="3.60.10.10">
    <property type="entry name" value="Endonuclease/exonuclease/phosphatase"/>
    <property type="match status" value="1"/>
</dbReference>
<feature type="domain" description="Reverse transcriptase" evidence="1">
    <location>
        <begin position="534"/>
        <end position="806"/>
    </location>
</feature>
<dbReference type="CDD" id="cd01650">
    <property type="entry name" value="RT_nLTR_like"/>
    <property type="match status" value="1"/>
</dbReference>
<organism evidence="2 3">
    <name type="scientific">Plutella xylostella</name>
    <name type="common">Diamondback moth</name>
    <name type="synonym">Plutella maculipennis</name>
    <dbReference type="NCBI Taxonomy" id="51655"/>
    <lineage>
        <taxon>Eukaryota</taxon>
        <taxon>Metazoa</taxon>
        <taxon>Ecdysozoa</taxon>
        <taxon>Arthropoda</taxon>
        <taxon>Hexapoda</taxon>
        <taxon>Insecta</taxon>
        <taxon>Pterygota</taxon>
        <taxon>Neoptera</taxon>
        <taxon>Endopterygota</taxon>
        <taxon>Lepidoptera</taxon>
        <taxon>Glossata</taxon>
        <taxon>Ditrysia</taxon>
        <taxon>Yponomeutoidea</taxon>
        <taxon>Plutellidae</taxon>
        <taxon>Plutella</taxon>
    </lineage>
</organism>
<dbReference type="EMBL" id="JAHIBW010000024">
    <property type="protein sequence ID" value="KAG7298296.1"/>
    <property type="molecule type" value="Genomic_DNA"/>
</dbReference>
<dbReference type="PANTHER" id="PTHR47027">
    <property type="entry name" value="REVERSE TRANSCRIPTASE DOMAIN-CONTAINING PROTEIN"/>
    <property type="match status" value="1"/>
</dbReference>